<keyword evidence="3" id="KW-1185">Reference proteome</keyword>
<dbReference type="InterPro" id="IPR009081">
    <property type="entry name" value="PP-bd_ACP"/>
</dbReference>
<dbReference type="Proteomes" id="UP000031675">
    <property type="component" value="Unassembled WGS sequence"/>
</dbReference>
<dbReference type="Gene3D" id="1.10.1200.10">
    <property type="entry name" value="ACP-like"/>
    <property type="match status" value="1"/>
</dbReference>
<dbReference type="PROSITE" id="PS50075">
    <property type="entry name" value="CARRIER"/>
    <property type="match status" value="1"/>
</dbReference>
<gene>
    <name evidence="2" type="ORF">LP52_08770</name>
</gene>
<dbReference type="AlphaFoldDB" id="A0A0C2FJ06"/>
<dbReference type="SUPFAM" id="SSF47336">
    <property type="entry name" value="ACP-like"/>
    <property type="match status" value="1"/>
</dbReference>
<sequence>MNSRNELLRIIDTELALPLAPEHLDVEFDRLEGWDSVHMVRLISAVERATGRQVDVSAALESRNLAEFLTLAAALGETA</sequence>
<dbReference type="RefSeq" id="WP_040272310.1">
    <property type="nucleotide sequence ID" value="NZ_JROO01000014.1"/>
</dbReference>
<accession>A0A0C2FJ06</accession>
<dbReference type="EMBL" id="JROO01000014">
    <property type="protein sequence ID" value="KIH99209.1"/>
    <property type="molecule type" value="Genomic_DNA"/>
</dbReference>
<dbReference type="Pfam" id="PF00550">
    <property type="entry name" value="PP-binding"/>
    <property type="match status" value="1"/>
</dbReference>
<evidence type="ECO:0000259" key="1">
    <source>
        <dbReference type="PROSITE" id="PS50075"/>
    </source>
</evidence>
<dbReference type="STRING" id="183763.LP52_08770"/>
<reference evidence="3" key="1">
    <citation type="journal article" date="2015" name="Chem. Biol.">
        <title>Structure, bioactivity, and resistance mechanism of streptomonomicin, an unusual lasso Peptide from an understudied halophilic actinomycete.</title>
        <authorList>
            <person name="Metelev M."/>
            <person name="Tietz J.I."/>
            <person name="Melby J.O."/>
            <person name="Blair P.M."/>
            <person name="Zhu L."/>
            <person name="Livnat I."/>
            <person name="Severinov K."/>
            <person name="Mitchell D.A."/>
        </authorList>
    </citation>
    <scope>NUCLEOTIDE SEQUENCE [LARGE SCALE GENOMIC DNA]</scope>
    <source>
        <strain evidence="3">YIM 90003</strain>
    </source>
</reference>
<name>A0A0C2FJ06_9ACTN</name>
<organism evidence="2 3">
    <name type="scientific">Streptomonospora alba</name>
    <dbReference type="NCBI Taxonomy" id="183763"/>
    <lineage>
        <taxon>Bacteria</taxon>
        <taxon>Bacillati</taxon>
        <taxon>Actinomycetota</taxon>
        <taxon>Actinomycetes</taxon>
        <taxon>Streptosporangiales</taxon>
        <taxon>Nocardiopsidaceae</taxon>
        <taxon>Streptomonospora</taxon>
    </lineage>
</organism>
<feature type="domain" description="Carrier" evidence="1">
    <location>
        <begin position="1"/>
        <end position="76"/>
    </location>
</feature>
<evidence type="ECO:0000313" key="2">
    <source>
        <dbReference type="EMBL" id="KIH99209.1"/>
    </source>
</evidence>
<dbReference type="OrthoDB" id="9811033at2"/>
<evidence type="ECO:0000313" key="3">
    <source>
        <dbReference type="Proteomes" id="UP000031675"/>
    </source>
</evidence>
<comment type="caution">
    <text evidence="2">The sequence shown here is derived from an EMBL/GenBank/DDBJ whole genome shotgun (WGS) entry which is preliminary data.</text>
</comment>
<proteinExistence type="predicted"/>
<protein>
    <recommendedName>
        <fullName evidence="1">Carrier domain-containing protein</fullName>
    </recommendedName>
</protein>
<dbReference type="InterPro" id="IPR036736">
    <property type="entry name" value="ACP-like_sf"/>
</dbReference>